<reference evidence="2" key="1">
    <citation type="submission" date="2018-05" db="EMBL/GenBank/DDBJ databases">
        <authorList>
            <person name="Hao L."/>
        </authorList>
    </citation>
    <scope>NUCLEOTIDE SEQUENCE [LARGE SCALE GENOMIC DNA]</scope>
</reference>
<dbReference type="RefSeq" id="WP_157959501.1">
    <property type="nucleotide sequence ID" value="NZ_LS483254.1"/>
</dbReference>
<proteinExistence type="predicted"/>
<protein>
    <recommendedName>
        <fullName evidence="3">PIN domain-containing protein</fullName>
    </recommendedName>
</protein>
<evidence type="ECO:0000313" key="1">
    <source>
        <dbReference type="EMBL" id="SQD93122.1"/>
    </source>
</evidence>
<dbReference type="KEGG" id="bana:BARAN1_1098"/>
<evidence type="ECO:0008006" key="3">
    <source>
        <dbReference type="Google" id="ProtNLM"/>
    </source>
</evidence>
<gene>
    <name evidence="1" type="ORF">BARAN1_1098</name>
</gene>
<keyword evidence="2" id="KW-1185">Reference proteome</keyword>
<sequence>MRRVVDVNVLVVANERCDHATERCVLAVTGELSQIVKKANEGSLKVVIDAGDEILKEYGRHASRSGRPGAGDFFFKWLWDRQTDPHFCEQASVNRDAQRGYSEFPADQDLAAFDRGDRIYVAVAIVSGADVVNAVDTDWAMFEMALRKNGVRVKNLCADMLQHTGGGNSHGDHKP</sequence>
<dbReference type="OrthoDB" id="165658at2"/>
<accession>A0A2X3KKZ9</accession>
<evidence type="ECO:0000313" key="2">
    <source>
        <dbReference type="Proteomes" id="UP000249818"/>
    </source>
</evidence>
<organism evidence="1 2">
    <name type="scientific">Candidatus Bipolaricaulis anaerobius</name>
    <dbReference type="NCBI Taxonomy" id="2026885"/>
    <lineage>
        <taxon>Bacteria</taxon>
        <taxon>Candidatus Bipolaricaulota</taxon>
        <taxon>Candidatus Bipolaricaulia</taxon>
        <taxon>Candidatus Bipolaricaulales</taxon>
        <taxon>Candidatus Bipolaricaulaceae</taxon>
        <taxon>Candidatus Bipolaricaulis</taxon>
    </lineage>
</organism>
<dbReference type="AlphaFoldDB" id="A0A2X3KKZ9"/>
<dbReference type="Proteomes" id="UP000249818">
    <property type="component" value="Chromosome BARAN1"/>
</dbReference>
<name>A0A2X3KKZ9_9BACT</name>
<dbReference type="EMBL" id="LS483254">
    <property type="protein sequence ID" value="SQD93122.1"/>
    <property type="molecule type" value="Genomic_DNA"/>
</dbReference>